<dbReference type="Proteomes" id="UP000030130">
    <property type="component" value="Unassembled WGS sequence"/>
</dbReference>
<name>A0A0A2F1G2_9PORP</name>
<dbReference type="Pfam" id="PF01965">
    <property type="entry name" value="DJ-1_PfpI"/>
    <property type="match status" value="1"/>
</dbReference>
<dbReference type="CDD" id="cd03140">
    <property type="entry name" value="GATase1_PfpI_3"/>
    <property type="match status" value="1"/>
</dbReference>
<evidence type="ECO:0000313" key="3">
    <source>
        <dbReference type="Proteomes" id="UP000030130"/>
    </source>
</evidence>
<dbReference type="PANTHER" id="PTHR48094">
    <property type="entry name" value="PROTEIN/NUCLEIC ACID DEGLYCASE DJ-1-RELATED"/>
    <property type="match status" value="1"/>
</dbReference>
<evidence type="ECO:0000313" key="2">
    <source>
        <dbReference type="EMBL" id="KGN83855.1"/>
    </source>
</evidence>
<gene>
    <name evidence="2" type="ORF">HR08_10405</name>
</gene>
<dbReference type="OrthoDB" id="6003696at2"/>
<dbReference type="EMBL" id="JRAI01000082">
    <property type="protein sequence ID" value="KGN83855.1"/>
    <property type="molecule type" value="Genomic_DNA"/>
</dbReference>
<dbReference type="InterPro" id="IPR029062">
    <property type="entry name" value="Class_I_gatase-like"/>
</dbReference>
<dbReference type="GO" id="GO:0005737">
    <property type="term" value="C:cytoplasm"/>
    <property type="evidence" value="ECO:0007669"/>
    <property type="project" value="TreeGrafter"/>
</dbReference>
<dbReference type="PANTHER" id="PTHR48094:SF19">
    <property type="entry name" value="DJ-1_PFPI DOMAIN-CONTAINING PROTEIN"/>
    <property type="match status" value="1"/>
</dbReference>
<accession>A0A0A2F1G2</accession>
<organism evidence="2 3">
    <name type="scientific">Porphyromonas gulae</name>
    <dbReference type="NCBI Taxonomy" id="111105"/>
    <lineage>
        <taxon>Bacteria</taxon>
        <taxon>Pseudomonadati</taxon>
        <taxon>Bacteroidota</taxon>
        <taxon>Bacteroidia</taxon>
        <taxon>Bacteroidales</taxon>
        <taxon>Porphyromonadaceae</taxon>
        <taxon>Porphyromonas</taxon>
    </lineage>
</organism>
<dbReference type="Gene3D" id="3.40.50.880">
    <property type="match status" value="1"/>
</dbReference>
<evidence type="ECO:0000259" key="1">
    <source>
        <dbReference type="Pfam" id="PF01965"/>
    </source>
</evidence>
<comment type="caution">
    <text evidence="2">The sequence shown here is derived from an EMBL/GenBank/DDBJ whole genome shotgun (WGS) entry which is preliminary data.</text>
</comment>
<dbReference type="InterPro" id="IPR050325">
    <property type="entry name" value="Prot/Nucl_acid_deglycase"/>
</dbReference>
<protein>
    <submittedName>
        <fullName evidence="2">DJ-1/PfpI family protein</fullName>
    </submittedName>
</protein>
<proteinExistence type="predicted"/>
<dbReference type="AlphaFoldDB" id="A0A0A2F1G2"/>
<reference evidence="2 3" key="1">
    <citation type="submission" date="2014-08" db="EMBL/GenBank/DDBJ databases">
        <title>Porphyromonas gulae strain:COT-052_OH1451 Genome sequencing.</title>
        <authorList>
            <person name="Wallis C."/>
            <person name="Deusch O."/>
            <person name="O'Flynn C."/>
            <person name="Davis I."/>
            <person name="Jospin G."/>
            <person name="Darling A.E."/>
            <person name="Coil D.A."/>
            <person name="Alexiev A."/>
            <person name="Horsfall A."/>
            <person name="Kirkwood N."/>
            <person name="Harris S."/>
            <person name="Eisen J.A."/>
        </authorList>
    </citation>
    <scope>NUCLEOTIDE SEQUENCE [LARGE SCALE GENOMIC DNA]</scope>
    <source>
        <strain evidence="3">COT-052 OH1451</strain>
    </source>
</reference>
<dbReference type="InterPro" id="IPR002818">
    <property type="entry name" value="DJ-1/PfpI"/>
</dbReference>
<dbReference type="SUPFAM" id="SSF52317">
    <property type="entry name" value="Class I glutamine amidotransferase-like"/>
    <property type="match status" value="1"/>
</dbReference>
<feature type="domain" description="DJ-1/PfpI" evidence="1">
    <location>
        <begin position="5"/>
        <end position="174"/>
    </location>
</feature>
<sequence>MMKQKVLFILLNEYTDWEGAFLSTALHVGVIPGGEIKYEVHTVAPTSDAVRSIGGFRTLPDYSFENMPKDYAALVLIGGNRWTSPEAKLVIPLVQKTLDKGKIVGAICNGASFLCSHGFLNNVKHTGNGLDQLKKWGGPGYTNAENYVEAQAVSDKNIVTANGVGHLEFTREMLLLLKANNPEQIEAWYDFYKNGFVR</sequence>